<proteinExistence type="predicted"/>
<dbReference type="OrthoDB" id="441971at2759"/>
<accession>A0A0V1FUU6</accession>
<name>A0A0V1FUU6_TRIPS</name>
<keyword evidence="3" id="KW-1185">Reference proteome</keyword>
<dbReference type="Proteomes" id="UP000054995">
    <property type="component" value="Unassembled WGS sequence"/>
</dbReference>
<dbReference type="AlphaFoldDB" id="A0A0V1FUU6"/>
<feature type="domain" description="Integrase zinc-binding" evidence="1">
    <location>
        <begin position="2"/>
        <end position="34"/>
    </location>
</feature>
<gene>
    <name evidence="2" type="ORF">T4D_11022</name>
</gene>
<dbReference type="Pfam" id="PF17921">
    <property type="entry name" value="Integrase_H2C2"/>
    <property type="match status" value="1"/>
</dbReference>
<dbReference type="InterPro" id="IPR041588">
    <property type="entry name" value="Integrase_H2C2"/>
</dbReference>
<organism evidence="2 3">
    <name type="scientific">Trichinella pseudospiralis</name>
    <name type="common">Parasitic roundworm</name>
    <dbReference type="NCBI Taxonomy" id="6337"/>
    <lineage>
        <taxon>Eukaryota</taxon>
        <taxon>Metazoa</taxon>
        <taxon>Ecdysozoa</taxon>
        <taxon>Nematoda</taxon>
        <taxon>Enoplea</taxon>
        <taxon>Dorylaimia</taxon>
        <taxon>Trichinellida</taxon>
        <taxon>Trichinellidae</taxon>
        <taxon>Trichinella</taxon>
    </lineage>
</organism>
<protein>
    <recommendedName>
        <fullName evidence="1">Integrase zinc-binding domain-containing protein</fullName>
    </recommendedName>
</protein>
<reference evidence="2 3" key="1">
    <citation type="submission" date="2015-01" db="EMBL/GenBank/DDBJ databases">
        <title>Evolution of Trichinella species and genotypes.</title>
        <authorList>
            <person name="Korhonen P.K."/>
            <person name="Edoardo P."/>
            <person name="Giuseppe L.R."/>
            <person name="Gasser R.B."/>
        </authorList>
    </citation>
    <scope>NUCLEOTIDE SEQUENCE [LARGE SCALE GENOMIC DNA]</scope>
    <source>
        <strain evidence="2">ISS470</strain>
    </source>
</reference>
<comment type="caution">
    <text evidence="2">The sequence shown here is derived from an EMBL/GenBank/DDBJ whole genome shotgun (WGS) entry which is preliminary data.</text>
</comment>
<dbReference type="EMBL" id="JYDT01000027">
    <property type="protein sequence ID" value="KRY89830.1"/>
    <property type="molecule type" value="Genomic_DNA"/>
</dbReference>
<sequence length="115" mass="13245">MKTLAKVSQKFYWPYEQEDIGNCYQACQNCAHRATPIKALRVQIQLHPVSYSLQRVVMFLLGLLRGTRNGSRYILVVLAAHIQVEGNEGNSPHLAKWQRHFLVWRIRDKASVANV</sequence>
<evidence type="ECO:0000259" key="1">
    <source>
        <dbReference type="Pfam" id="PF17921"/>
    </source>
</evidence>
<evidence type="ECO:0000313" key="2">
    <source>
        <dbReference type="EMBL" id="KRY89830.1"/>
    </source>
</evidence>
<evidence type="ECO:0000313" key="3">
    <source>
        <dbReference type="Proteomes" id="UP000054995"/>
    </source>
</evidence>